<protein>
    <recommendedName>
        <fullName evidence="6">Autophagy protein 5</fullName>
    </recommendedName>
</protein>
<comment type="function">
    <text evidence="6">Involved in cytoplasm to vacuole transport (Cvt) and autophagic vesicle formation.</text>
</comment>
<feature type="domain" description="Autophagy protein ATG5 alpha-helical bundle region" evidence="8">
    <location>
        <begin position="144"/>
        <end position="200"/>
    </location>
</feature>
<comment type="similarity">
    <text evidence="2 6">Belongs to the ATG5 family.</text>
</comment>
<sequence length="309" mass="34743">MASSRDVASRLRQAVFYGSVPLEIRLDKHDCRTYDDSEPYLIQFPRLLYLGLLIPKLHSFFSNSLIYPDVEPREAWLSYENVPLKWHYPLGLLYDLYSGSEAYSGEGDGNDEESANKGNLPWKLTIHFSGYPVEHLVKLDAAGKHLHDLYINSVKEADYVRNGTGKTIMSLNKDDSTKLWESVKEHNFSVFNPINQKLLNPQGINLRNIPIKLYLPHAPFDTTEEEPTPGSLRVLQAPVPPILSSRSPQTLGTALNTMIPSLFPSRRIPTLAQPILHGGILPLSANVEDLLRTAAYLDGWLHIAVVMMA</sequence>
<dbReference type="Pfam" id="PF20638">
    <property type="entry name" value="ATG5_UblA"/>
    <property type="match status" value="1"/>
</dbReference>
<dbReference type="Gene3D" id="3.10.20.620">
    <property type="match status" value="1"/>
</dbReference>
<dbReference type="Gene3D" id="3.10.20.90">
    <property type="entry name" value="Phosphatidylinositol 3-kinase Catalytic Subunit, Chain A, domain 1"/>
    <property type="match status" value="1"/>
</dbReference>
<organism evidence="10 11">
    <name type="scientific">Westerdykella ornata</name>
    <dbReference type="NCBI Taxonomy" id="318751"/>
    <lineage>
        <taxon>Eukaryota</taxon>
        <taxon>Fungi</taxon>
        <taxon>Dikarya</taxon>
        <taxon>Ascomycota</taxon>
        <taxon>Pezizomycotina</taxon>
        <taxon>Dothideomycetes</taxon>
        <taxon>Pleosporomycetidae</taxon>
        <taxon>Pleosporales</taxon>
        <taxon>Sporormiaceae</taxon>
        <taxon>Westerdykella</taxon>
    </lineage>
</organism>
<dbReference type="InterPro" id="IPR048940">
    <property type="entry name" value="ATG5_HBR"/>
</dbReference>
<keyword evidence="6" id="KW-0472">Membrane</keyword>
<dbReference type="InterPro" id="IPR048318">
    <property type="entry name" value="ATG5_UblB"/>
</dbReference>
<keyword evidence="11" id="KW-1185">Reference proteome</keyword>
<evidence type="ECO:0000256" key="1">
    <source>
        <dbReference type="ARBA" id="ARBA00004623"/>
    </source>
</evidence>
<evidence type="ECO:0000313" key="11">
    <source>
        <dbReference type="Proteomes" id="UP000800097"/>
    </source>
</evidence>
<evidence type="ECO:0000313" key="10">
    <source>
        <dbReference type="EMBL" id="KAF2281004.1"/>
    </source>
</evidence>
<dbReference type="GO" id="GO:0044233">
    <property type="term" value="C:mitochondria-associated endoplasmic reticulum membrane contact site"/>
    <property type="evidence" value="ECO:0007669"/>
    <property type="project" value="TreeGrafter"/>
</dbReference>
<dbReference type="InterPro" id="IPR048939">
    <property type="entry name" value="ATG5_UblA"/>
</dbReference>
<dbReference type="GO" id="GO:0034727">
    <property type="term" value="P:piecemeal microautophagy of the nucleus"/>
    <property type="evidence" value="ECO:0007669"/>
    <property type="project" value="TreeGrafter"/>
</dbReference>
<evidence type="ECO:0000259" key="8">
    <source>
        <dbReference type="Pfam" id="PF20637"/>
    </source>
</evidence>
<dbReference type="OrthoDB" id="272162at2759"/>
<evidence type="ECO:0000259" key="9">
    <source>
        <dbReference type="Pfam" id="PF20638"/>
    </source>
</evidence>
<evidence type="ECO:0000256" key="6">
    <source>
        <dbReference type="RuleBase" id="RU361202"/>
    </source>
</evidence>
<comment type="subcellular location">
    <subcellularLocation>
        <location evidence="1 6">Preautophagosomal structure membrane</location>
        <topology evidence="1 6">Peripheral membrane protein</topology>
    </subcellularLocation>
</comment>
<feature type="domain" description="Autophagy protein ATG5 UblA" evidence="9">
    <location>
        <begin position="15"/>
        <end position="128"/>
    </location>
</feature>
<dbReference type="GeneID" id="54546663"/>
<dbReference type="PANTHER" id="PTHR13040">
    <property type="entry name" value="AUTOPHAGY PROTEIN 5"/>
    <property type="match status" value="1"/>
</dbReference>
<dbReference type="FunFam" id="3.10.20.620:FF:000004">
    <property type="entry name" value="Autophagy protein 5"/>
    <property type="match status" value="1"/>
</dbReference>
<evidence type="ECO:0000256" key="5">
    <source>
        <dbReference type="ARBA" id="ARBA00023006"/>
    </source>
</evidence>
<dbReference type="Pfam" id="PF04106">
    <property type="entry name" value="ATG5_UblB"/>
    <property type="match status" value="1"/>
</dbReference>
<keyword evidence="6" id="KW-0813">Transport</keyword>
<proteinExistence type="inferred from homology"/>
<evidence type="ECO:0000256" key="4">
    <source>
        <dbReference type="ARBA" id="ARBA00022843"/>
    </source>
</evidence>
<dbReference type="Gene3D" id="1.10.246.190">
    <property type="entry name" value="Autophagy protein Apg5, helix rich domain"/>
    <property type="match status" value="1"/>
</dbReference>
<comment type="subunit">
    <text evidence="6">Conjugated with ATG12.</text>
</comment>
<feature type="domain" description="Autophagy protein ATG5 UblB" evidence="7">
    <location>
        <begin position="208"/>
        <end position="305"/>
    </location>
</feature>
<evidence type="ECO:0000256" key="3">
    <source>
        <dbReference type="ARBA" id="ARBA00022499"/>
    </source>
</evidence>
<dbReference type="GO" id="GO:0006995">
    <property type="term" value="P:cellular response to nitrogen starvation"/>
    <property type="evidence" value="ECO:0007669"/>
    <property type="project" value="TreeGrafter"/>
</dbReference>
<evidence type="ECO:0000256" key="2">
    <source>
        <dbReference type="ARBA" id="ARBA00006910"/>
    </source>
</evidence>
<dbReference type="GO" id="GO:0000422">
    <property type="term" value="P:autophagy of mitochondrion"/>
    <property type="evidence" value="ECO:0007669"/>
    <property type="project" value="TreeGrafter"/>
</dbReference>
<dbReference type="Pfam" id="PF20637">
    <property type="entry name" value="ATG5_HBR"/>
    <property type="match status" value="1"/>
</dbReference>
<dbReference type="InterPro" id="IPR007239">
    <property type="entry name" value="Atg5"/>
</dbReference>
<dbReference type="GO" id="GO:0019776">
    <property type="term" value="F:Atg8-family ligase activity"/>
    <property type="evidence" value="ECO:0007669"/>
    <property type="project" value="TreeGrafter"/>
</dbReference>
<dbReference type="GO" id="GO:0005776">
    <property type="term" value="C:autophagosome"/>
    <property type="evidence" value="ECO:0007669"/>
    <property type="project" value="TreeGrafter"/>
</dbReference>
<keyword evidence="3 6" id="KW-1017">Isopeptide bond</keyword>
<name>A0A6A6JXT0_WESOR</name>
<evidence type="ECO:0000259" key="7">
    <source>
        <dbReference type="Pfam" id="PF04106"/>
    </source>
</evidence>
<dbReference type="Proteomes" id="UP000800097">
    <property type="component" value="Unassembled WGS sequence"/>
</dbReference>
<dbReference type="GO" id="GO:0034274">
    <property type="term" value="C:Atg12-Atg5-Atg16 complex"/>
    <property type="evidence" value="ECO:0007669"/>
    <property type="project" value="TreeGrafter"/>
</dbReference>
<dbReference type="InterPro" id="IPR042527">
    <property type="entry name" value="Atg5_UblA_dom_sf"/>
</dbReference>
<dbReference type="AlphaFoldDB" id="A0A6A6JXT0"/>
<accession>A0A6A6JXT0</accession>
<dbReference type="GO" id="GO:0061908">
    <property type="term" value="C:phagophore"/>
    <property type="evidence" value="ECO:0007669"/>
    <property type="project" value="TreeGrafter"/>
</dbReference>
<dbReference type="InterPro" id="IPR042526">
    <property type="entry name" value="Atg5_HR"/>
</dbReference>
<reference evidence="10" key="1">
    <citation type="journal article" date="2020" name="Stud. Mycol.">
        <title>101 Dothideomycetes genomes: a test case for predicting lifestyles and emergence of pathogens.</title>
        <authorList>
            <person name="Haridas S."/>
            <person name="Albert R."/>
            <person name="Binder M."/>
            <person name="Bloem J."/>
            <person name="Labutti K."/>
            <person name="Salamov A."/>
            <person name="Andreopoulos B."/>
            <person name="Baker S."/>
            <person name="Barry K."/>
            <person name="Bills G."/>
            <person name="Bluhm B."/>
            <person name="Cannon C."/>
            <person name="Castanera R."/>
            <person name="Culley D."/>
            <person name="Daum C."/>
            <person name="Ezra D."/>
            <person name="Gonzalez J."/>
            <person name="Henrissat B."/>
            <person name="Kuo A."/>
            <person name="Liang C."/>
            <person name="Lipzen A."/>
            <person name="Lutzoni F."/>
            <person name="Magnuson J."/>
            <person name="Mondo S."/>
            <person name="Nolan M."/>
            <person name="Ohm R."/>
            <person name="Pangilinan J."/>
            <person name="Park H.-J."/>
            <person name="Ramirez L."/>
            <person name="Alfaro M."/>
            <person name="Sun H."/>
            <person name="Tritt A."/>
            <person name="Yoshinaga Y."/>
            <person name="Zwiers L.-H."/>
            <person name="Turgeon B."/>
            <person name="Goodwin S."/>
            <person name="Spatafora J."/>
            <person name="Crous P."/>
            <person name="Grigoriev I."/>
        </authorList>
    </citation>
    <scope>NUCLEOTIDE SEQUENCE</scope>
    <source>
        <strain evidence="10">CBS 379.55</strain>
    </source>
</reference>
<keyword evidence="5 6" id="KW-0072">Autophagy</keyword>
<dbReference type="GO" id="GO:0034045">
    <property type="term" value="C:phagophore assembly site membrane"/>
    <property type="evidence" value="ECO:0007669"/>
    <property type="project" value="UniProtKB-SubCell"/>
</dbReference>
<keyword evidence="4 6" id="KW-0832">Ubl conjugation</keyword>
<dbReference type="EMBL" id="ML986484">
    <property type="protein sequence ID" value="KAF2281004.1"/>
    <property type="molecule type" value="Genomic_DNA"/>
</dbReference>
<dbReference type="RefSeq" id="XP_033658541.1">
    <property type="nucleotide sequence ID" value="XM_033793488.1"/>
</dbReference>
<dbReference type="PANTHER" id="PTHR13040:SF2">
    <property type="entry name" value="AUTOPHAGY PROTEIN 5"/>
    <property type="match status" value="1"/>
</dbReference>
<gene>
    <name evidence="10" type="ORF">EI97DRAFT_17891</name>
</gene>